<accession>A0AAU2A3N3</accession>
<organism evidence="1">
    <name type="scientific">Streptomyces sp. NBC_00093</name>
    <dbReference type="NCBI Taxonomy" id="2975649"/>
    <lineage>
        <taxon>Bacteria</taxon>
        <taxon>Bacillati</taxon>
        <taxon>Actinomycetota</taxon>
        <taxon>Actinomycetes</taxon>
        <taxon>Kitasatosporales</taxon>
        <taxon>Streptomycetaceae</taxon>
        <taxon>Streptomyces</taxon>
    </lineage>
</organism>
<reference evidence="1" key="1">
    <citation type="submission" date="2022-10" db="EMBL/GenBank/DDBJ databases">
        <title>The complete genomes of actinobacterial strains from the NBC collection.</title>
        <authorList>
            <person name="Joergensen T.S."/>
            <person name="Alvarez Arevalo M."/>
            <person name="Sterndorff E.B."/>
            <person name="Faurdal D."/>
            <person name="Vuksanovic O."/>
            <person name="Mourched A.-S."/>
            <person name="Charusanti P."/>
            <person name="Shaw S."/>
            <person name="Blin K."/>
            <person name="Weber T."/>
        </authorList>
    </citation>
    <scope>NUCLEOTIDE SEQUENCE</scope>
    <source>
        <strain evidence="1">NBC_00093</strain>
    </source>
</reference>
<protein>
    <recommendedName>
        <fullName evidence="2">Tetratricopeptide repeat protein</fullName>
    </recommendedName>
</protein>
<name>A0AAU2A3N3_9ACTN</name>
<proteinExistence type="predicted"/>
<dbReference type="AlphaFoldDB" id="A0AAU2A3N3"/>
<evidence type="ECO:0008006" key="2">
    <source>
        <dbReference type="Google" id="ProtNLM"/>
    </source>
</evidence>
<dbReference type="EMBL" id="CP108222">
    <property type="protein sequence ID" value="WTT18448.1"/>
    <property type="molecule type" value="Genomic_DNA"/>
</dbReference>
<sequence length="187" mass="20287">MGGNRDTNQNPNHHSTYDIGRQEARTINNADTINISYRDPGPVESAEQFLRLGETSLHQGLYDSAVAHLTKCVGLGLSDPSAAAHARFLLALATLRGKRPSLCTGAELTSVVSLLSPLLEPSARFLVALVEEDRTNAWMASSEVPVSLRLSARQVDRSHADLIRRHVPAPQSRVWQALNERAGGTTS</sequence>
<gene>
    <name evidence="1" type="ORF">OHA22_24390</name>
</gene>
<evidence type="ECO:0000313" key="1">
    <source>
        <dbReference type="EMBL" id="WTT18448.1"/>
    </source>
</evidence>